<feature type="region of interest" description="Disordered" evidence="8">
    <location>
        <begin position="540"/>
        <end position="580"/>
    </location>
</feature>
<evidence type="ECO:0000256" key="1">
    <source>
        <dbReference type="ARBA" id="ARBA00004651"/>
    </source>
</evidence>
<dbReference type="Pfam" id="PF02028">
    <property type="entry name" value="BCCT"/>
    <property type="match status" value="1"/>
</dbReference>
<feature type="transmembrane region" description="Helical" evidence="9">
    <location>
        <begin position="493"/>
        <end position="513"/>
    </location>
</feature>
<dbReference type="PANTHER" id="PTHR30047:SF7">
    <property type="entry name" value="HIGH-AFFINITY CHOLINE TRANSPORT PROTEIN"/>
    <property type="match status" value="1"/>
</dbReference>
<evidence type="ECO:0000256" key="7">
    <source>
        <dbReference type="ARBA" id="ARBA00023136"/>
    </source>
</evidence>
<feature type="transmembrane region" description="Helical" evidence="9">
    <location>
        <begin position="421"/>
        <end position="450"/>
    </location>
</feature>
<feature type="transmembrane region" description="Helical" evidence="9">
    <location>
        <begin position="271"/>
        <end position="291"/>
    </location>
</feature>
<comment type="subcellular location">
    <subcellularLocation>
        <location evidence="1">Cell membrane</location>
        <topology evidence="1">Multi-pass membrane protein</topology>
    </subcellularLocation>
</comment>
<evidence type="ECO:0000256" key="4">
    <source>
        <dbReference type="ARBA" id="ARBA00022475"/>
    </source>
</evidence>
<feature type="transmembrane region" description="Helical" evidence="9">
    <location>
        <begin position="153"/>
        <end position="171"/>
    </location>
</feature>
<name>A0A927G9B5_9MICO</name>
<feature type="transmembrane region" description="Helical" evidence="9">
    <location>
        <begin position="20"/>
        <end position="38"/>
    </location>
</feature>
<evidence type="ECO:0000313" key="10">
    <source>
        <dbReference type="EMBL" id="MBD8079331.1"/>
    </source>
</evidence>
<dbReference type="RefSeq" id="WP_191828900.1">
    <property type="nucleotide sequence ID" value="NZ_JACYHB010000006.1"/>
</dbReference>
<evidence type="ECO:0000256" key="6">
    <source>
        <dbReference type="ARBA" id="ARBA00022989"/>
    </source>
</evidence>
<evidence type="ECO:0000256" key="8">
    <source>
        <dbReference type="SAM" id="MobiDB-lite"/>
    </source>
</evidence>
<evidence type="ECO:0000256" key="2">
    <source>
        <dbReference type="ARBA" id="ARBA00005658"/>
    </source>
</evidence>
<feature type="transmembrane region" description="Helical" evidence="9">
    <location>
        <begin position="97"/>
        <end position="118"/>
    </location>
</feature>
<keyword evidence="5 9" id="KW-0812">Transmembrane</keyword>
<feature type="transmembrane region" description="Helical" evidence="9">
    <location>
        <begin position="237"/>
        <end position="259"/>
    </location>
</feature>
<feature type="transmembrane region" description="Helical" evidence="9">
    <location>
        <begin position="198"/>
        <end position="217"/>
    </location>
</feature>
<gene>
    <name evidence="10" type="ORF">IF651_09730</name>
</gene>
<evidence type="ECO:0000256" key="3">
    <source>
        <dbReference type="ARBA" id="ARBA00022448"/>
    </source>
</evidence>
<comment type="caution">
    <text evidence="10">The sequence shown here is derived from an EMBL/GenBank/DDBJ whole genome shotgun (WGS) entry which is preliminary data.</text>
</comment>
<keyword evidence="7 9" id="KW-0472">Membrane</keyword>
<proteinExistence type="inferred from homology"/>
<keyword evidence="4" id="KW-1003">Cell membrane</keyword>
<keyword evidence="11" id="KW-1185">Reference proteome</keyword>
<sequence length="580" mass="62582">MEKQLDVLAKRLGLRTNPTIFFVSAGLMVLFLVLLLLFPVQIGDAFGNSREWIVTNLGWFFILGVTVWLVFLVVIAFSRYGHLRLGDDDSRPEYGNVSWFAMLFAGGIGTVLMFWGVAEPISHFGAPPFAGVEPYSAAAAEDAMSISLYHLSFHTWAIFTLPGLAFGYFIYRYKLPLRVSSVFYPFLKDRIYGPIGKTIDIFAVLGTLFGLAVSLGLGTSQIGAGINTLMPDVENGMWLQVGIITVLTAVAVSSIVAGLDKGVKRLSNLNILMAVGLMIFVLVSGDTVFLLRQIPQSIGTYLQDLTGLAFWNDAMSPFVKESGWGWQGGWTVFYWAWTVTWAPFMGVFLARISKGRTIRQFVGGVLVAPSVFTAVWFVVWGWSAMELDGIGGDGGPISEAVSENVATAMFTFFDNFPATTLVSGIAIVVVALFFATSSDSASLVVDMLCVGTAEPGPTHQRVFWGVSEGALAASLIVLGGLTGRDGLAALQQVITVIGLPIFILVFLMMFSLLKGLKQDRVAAIEAQFAGVLAKRDKGRVRPSVAGQGRSKPRVAGTGRAPATAERVEDDATLVRDAEST</sequence>
<dbReference type="GO" id="GO:0022857">
    <property type="term" value="F:transmembrane transporter activity"/>
    <property type="evidence" value="ECO:0007669"/>
    <property type="project" value="InterPro"/>
</dbReference>
<dbReference type="EMBL" id="JACYHB010000006">
    <property type="protein sequence ID" value="MBD8079331.1"/>
    <property type="molecule type" value="Genomic_DNA"/>
</dbReference>
<protein>
    <submittedName>
        <fullName evidence="10">BCCT family transporter</fullName>
    </submittedName>
</protein>
<accession>A0A927G9B5</accession>
<feature type="transmembrane region" description="Helical" evidence="9">
    <location>
        <begin position="361"/>
        <end position="382"/>
    </location>
</feature>
<dbReference type="Proteomes" id="UP000610846">
    <property type="component" value="Unassembled WGS sequence"/>
</dbReference>
<evidence type="ECO:0000256" key="5">
    <source>
        <dbReference type="ARBA" id="ARBA00022692"/>
    </source>
</evidence>
<dbReference type="InterPro" id="IPR000060">
    <property type="entry name" value="BCCT_transptr"/>
</dbReference>
<evidence type="ECO:0000256" key="9">
    <source>
        <dbReference type="SAM" id="Phobius"/>
    </source>
</evidence>
<dbReference type="NCBIfam" id="TIGR00842">
    <property type="entry name" value="bcct"/>
    <property type="match status" value="1"/>
</dbReference>
<dbReference type="GO" id="GO:0005886">
    <property type="term" value="C:plasma membrane"/>
    <property type="evidence" value="ECO:0007669"/>
    <property type="project" value="UniProtKB-SubCell"/>
</dbReference>
<dbReference type="AlphaFoldDB" id="A0A927G9B5"/>
<feature type="transmembrane region" description="Helical" evidence="9">
    <location>
        <begin position="462"/>
        <end position="481"/>
    </location>
</feature>
<reference evidence="10" key="1">
    <citation type="journal article" date="2018" name="Curr. Microbiol.">
        <title>Cellulosimicrobium arenosum sp. nov., Isolated from Marine Sediment Sand.</title>
        <authorList>
            <person name="Oh M."/>
            <person name="Kim J.H."/>
            <person name="Yoon J.H."/>
            <person name="Schumann P."/>
            <person name="Kim W."/>
        </authorList>
    </citation>
    <scope>NUCLEOTIDE SEQUENCE</scope>
    <source>
        <strain evidence="10">KCTC 49039</strain>
    </source>
</reference>
<feature type="transmembrane region" description="Helical" evidence="9">
    <location>
        <begin position="332"/>
        <end position="349"/>
    </location>
</feature>
<dbReference type="PANTHER" id="PTHR30047">
    <property type="entry name" value="HIGH-AFFINITY CHOLINE TRANSPORT PROTEIN-RELATED"/>
    <property type="match status" value="1"/>
</dbReference>
<keyword evidence="3" id="KW-0813">Transport</keyword>
<evidence type="ECO:0000313" key="11">
    <source>
        <dbReference type="Proteomes" id="UP000610846"/>
    </source>
</evidence>
<reference evidence="10" key="2">
    <citation type="submission" date="2020-09" db="EMBL/GenBank/DDBJ databases">
        <authorList>
            <person name="Yu Y."/>
        </authorList>
    </citation>
    <scope>NUCLEOTIDE SEQUENCE</scope>
    <source>
        <strain evidence="10">KCTC 49039</strain>
    </source>
</reference>
<feature type="transmembrane region" description="Helical" evidence="9">
    <location>
        <begin position="58"/>
        <end position="77"/>
    </location>
</feature>
<comment type="similarity">
    <text evidence="2">Belongs to the BCCT transporter (TC 2.A.15) family.</text>
</comment>
<organism evidence="10 11">
    <name type="scientific">Cellulosimicrobium arenosum</name>
    <dbReference type="NCBI Taxonomy" id="2708133"/>
    <lineage>
        <taxon>Bacteria</taxon>
        <taxon>Bacillati</taxon>
        <taxon>Actinomycetota</taxon>
        <taxon>Actinomycetes</taxon>
        <taxon>Micrococcales</taxon>
        <taxon>Promicromonosporaceae</taxon>
        <taxon>Cellulosimicrobium</taxon>
    </lineage>
</organism>
<keyword evidence="6 9" id="KW-1133">Transmembrane helix</keyword>